<feature type="compositionally biased region" description="Polar residues" evidence="1">
    <location>
        <begin position="47"/>
        <end position="56"/>
    </location>
</feature>
<proteinExistence type="predicted"/>
<dbReference type="EMBL" id="CP097503">
    <property type="protein sequence ID" value="URD78747.1"/>
    <property type="molecule type" value="Genomic_DNA"/>
</dbReference>
<gene>
    <name evidence="2" type="ORF">MUK42_01988</name>
</gene>
<evidence type="ECO:0000313" key="2">
    <source>
        <dbReference type="EMBL" id="URD78747.1"/>
    </source>
</evidence>
<organism evidence="2 3">
    <name type="scientific">Musa troglodytarum</name>
    <name type="common">fe'i banana</name>
    <dbReference type="NCBI Taxonomy" id="320322"/>
    <lineage>
        <taxon>Eukaryota</taxon>
        <taxon>Viridiplantae</taxon>
        <taxon>Streptophyta</taxon>
        <taxon>Embryophyta</taxon>
        <taxon>Tracheophyta</taxon>
        <taxon>Spermatophyta</taxon>
        <taxon>Magnoliopsida</taxon>
        <taxon>Liliopsida</taxon>
        <taxon>Zingiberales</taxon>
        <taxon>Musaceae</taxon>
        <taxon>Musa</taxon>
    </lineage>
</organism>
<reference evidence="2" key="1">
    <citation type="submission" date="2022-05" db="EMBL/GenBank/DDBJ databases">
        <title>The Musa troglodytarum L. genome provides insights into the mechanism of non-climacteric behaviour and enrichment of carotenoids.</title>
        <authorList>
            <person name="Wang J."/>
        </authorList>
    </citation>
    <scope>NUCLEOTIDE SEQUENCE</scope>
    <source>
        <tissue evidence="2">Leaf</tissue>
    </source>
</reference>
<evidence type="ECO:0000313" key="3">
    <source>
        <dbReference type="Proteomes" id="UP001055439"/>
    </source>
</evidence>
<protein>
    <submittedName>
        <fullName evidence="2">Uncharacterized protein</fullName>
    </submittedName>
</protein>
<accession>A0A9E7EME2</accession>
<feature type="region of interest" description="Disordered" evidence="1">
    <location>
        <begin position="47"/>
        <end position="92"/>
    </location>
</feature>
<sequence>MSTAACTRRRRRRKGGVGLLLTLQLLLSFWLYFQNTTAAAGPQLFLASSGSHSGDQASFIGRRPLPPRLFPTAGMEDSKRRVPSSSDPLHNR</sequence>
<feature type="compositionally biased region" description="Polar residues" evidence="1">
    <location>
        <begin position="83"/>
        <end position="92"/>
    </location>
</feature>
<keyword evidence="3" id="KW-1185">Reference proteome</keyword>
<dbReference type="OrthoDB" id="666236at2759"/>
<evidence type="ECO:0000256" key="1">
    <source>
        <dbReference type="SAM" id="MobiDB-lite"/>
    </source>
</evidence>
<name>A0A9E7EME2_9LILI</name>
<dbReference type="Proteomes" id="UP001055439">
    <property type="component" value="Chromosome 10"/>
</dbReference>
<dbReference type="AlphaFoldDB" id="A0A9E7EME2"/>